<evidence type="ECO:0000313" key="10">
    <source>
        <dbReference type="Proteomes" id="UP001551482"/>
    </source>
</evidence>
<accession>A0ABV3DQN5</accession>
<dbReference type="SUPFAM" id="SSF52096">
    <property type="entry name" value="ClpP/crotonase"/>
    <property type="match status" value="1"/>
</dbReference>
<proteinExistence type="inferred from homology"/>
<evidence type="ECO:0000313" key="9">
    <source>
        <dbReference type="EMBL" id="MEU8138062.1"/>
    </source>
</evidence>
<evidence type="ECO:0000259" key="8">
    <source>
        <dbReference type="Pfam" id="PF03572"/>
    </source>
</evidence>
<feature type="domain" description="Tail specific protease" evidence="8">
    <location>
        <begin position="87"/>
        <end position="210"/>
    </location>
</feature>
<dbReference type="EMBL" id="JBEZFP010000109">
    <property type="protein sequence ID" value="MEU8138062.1"/>
    <property type="molecule type" value="Genomic_DNA"/>
</dbReference>
<dbReference type="InterPro" id="IPR005151">
    <property type="entry name" value="Tail-specific_protease"/>
</dbReference>
<dbReference type="InterPro" id="IPR029045">
    <property type="entry name" value="ClpP/crotonase-like_dom_sf"/>
</dbReference>
<keyword evidence="5" id="KW-0378">Hydrolase</keyword>
<organism evidence="9 10">
    <name type="scientific">Streptodolium elevatio</name>
    <dbReference type="NCBI Taxonomy" id="3157996"/>
    <lineage>
        <taxon>Bacteria</taxon>
        <taxon>Bacillati</taxon>
        <taxon>Actinomycetota</taxon>
        <taxon>Actinomycetes</taxon>
        <taxon>Kitasatosporales</taxon>
        <taxon>Streptomycetaceae</taxon>
        <taxon>Streptodolium</taxon>
    </lineage>
</organism>
<dbReference type="Proteomes" id="UP001551482">
    <property type="component" value="Unassembled WGS sequence"/>
</dbReference>
<comment type="caution">
    <text evidence="9">The sequence shown here is derived from an EMBL/GenBank/DDBJ whole genome shotgun (WGS) entry which is preliminary data.</text>
</comment>
<evidence type="ECO:0000256" key="1">
    <source>
        <dbReference type="ARBA" id="ARBA00004496"/>
    </source>
</evidence>
<feature type="compositionally biased region" description="Basic and acidic residues" evidence="7">
    <location>
        <begin position="30"/>
        <end position="39"/>
    </location>
</feature>
<dbReference type="RefSeq" id="WP_358360912.1">
    <property type="nucleotide sequence ID" value="NZ_JBEZFP010000109.1"/>
</dbReference>
<dbReference type="PANTHER" id="PTHR43253:SF1">
    <property type="entry name" value="TRICORN PROTEASE HOMOLOG 2-RELATED"/>
    <property type="match status" value="1"/>
</dbReference>
<dbReference type="PANTHER" id="PTHR43253">
    <property type="entry name" value="TRICORN PROTEASE HOMOLOG 2-RELATED"/>
    <property type="match status" value="1"/>
</dbReference>
<reference evidence="9 10" key="1">
    <citation type="submission" date="2024-06" db="EMBL/GenBank/DDBJ databases">
        <title>The Natural Products Discovery Center: Release of the First 8490 Sequenced Strains for Exploring Actinobacteria Biosynthetic Diversity.</title>
        <authorList>
            <person name="Kalkreuter E."/>
            <person name="Kautsar S.A."/>
            <person name="Yang D."/>
            <person name="Bader C.D."/>
            <person name="Teijaro C.N."/>
            <person name="Fluegel L."/>
            <person name="Davis C.M."/>
            <person name="Simpson J.R."/>
            <person name="Lauterbach L."/>
            <person name="Steele A.D."/>
            <person name="Gui C."/>
            <person name="Meng S."/>
            <person name="Li G."/>
            <person name="Viehrig K."/>
            <person name="Ye F."/>
            <person name="Su P."/>
            <person name="Kiefer A.F."/>
            <person name="Nichols A."/>
            <person name="Cepeda A.J."/>
            <person name="Yan W."/>
            <person name="Fan B."/>
            <person name="Jiang Y."/>
            <person name="Adhikari A."/>
            <person name="Zheng C.-J."/>
            <person name="Schuster L."/>
            <person name="Cowan T.M."/>
            <person name="Smanski M.J."/>
            <person name="Chevrette M.G."/>
            <person name="De Carvalho L.P.S."/>
            <person name="Shen B."/>
        </authorList>
    </citation>
    <scope>NUCLEOTIDE SEQUENCE [LARGE SCALE GENOMIC DNA]</scope>
    <source>
        <strain evidence="9 10">NPDC048946</strain>
    </source>
</reference>
<evidence type="ECO:0000256" key="4">
    <source>
        <dbReference type="ARBA" id="ARBA00022670"/>
    </source>
</evidence>
<keyword evidence="4" id="KW-0645">Protease</keyword>
<evidence type="ECO:0000256" key="3">
    <source>
        <dbReference type="ARBA" id="ARBA00022490"/>
    </source>
</evidence>
<feature type="region of interest" description="Disordered" evidence="7">
    <location>
        <begin position="1"/>
        <end position="93"/>
    </location>
</feature>
<sequence>MADGRRPRLDGRGHRAPAGHRRDVHRHADRRPLPADPEGHPVPAGGRRHRLRRAPRLRPGPGGQGARGHRGHAYDNRTARRRPGFAGNGGSSPDEVAKLLGALAHGKTTGYLCDVKDRCTPKRTDDSVALLGLPFAALTDGRCASACDAFSAAVKDLRLGTLIGTRTSGTVSGPGEMYALDNGTLVMLPKYHGLAPNKEIVNTIGVAPDHFVPMTAADLSAGRDPGLDKAVSLL</sequence>
<gene>
    <name evidence="9" type="ORF">AB0C36_31705</name>
</gene>
<evidence type="ECO:0000256" key="5">
    <source>
        <dbReference type="ARBA" id="ARBA00022801"/>
    </source>
</evidence>
<comment type="subcellular location">
    <subcellularLocation>
        <location evidence="1">Cytoplasm</location>
    </subcellularLocation>
</comment>
<keyword evidence="6" id="KW-0720">Serine protease</keyword>
<keyword evidence="10" id="KW-1185">Reference proteome</keyword>
<feature type="compositionally biased region" description="Basic and acidic residues" evidence="7">
    <location>
        <begin position="1"/>
        <end position="13"/>
    </location>
</feature>
<evidence type="ECO:0000256" key="2">
    <source>
        <dbReference type="ARBA" id="ARBA00008524"/>
    </source>
</evidence>
<dbReference type="Gene3D" id="3.90.226.10">
    <property type="entry name" value="2-enoyl-CoA Hydratase, Chain A, domain 1"/>
    <property type="match status" value="1"/>
</dbReference>
<feature type="compositionally biased region" description="Basic residues" evidence="7">
    <location>
        <begin position="14"/>
        <end position="29"/>
    </location>
</feature>
<comment type="similarity">
    <text evidence="2">Belongs to the peptidase S41B family.</text>
</comment>
<protein>
    <submittedName>
        <fullName evidence="9">S41 family peptidase</fullName>
    </submittedName>
</protein>
<evidence type="ECO:0000256" key="7">
    <source>
        <dbReference type="SAM" id="MobiDB-lite"/>
    </source>
</evidence>
<evidence type="ECO:0000256" key="6">
    <source>
        <dbReference type="ARBA" id="ARBA00022825"/>
    </source>
</evidence>
<keyword evidence="3" id="KW-0963">Cytoplasm</keyword>
<feature type="compositionally biased region" description="Basic residues" evidence="7">
    <location>
        <begin position="46"/>
        <end position="56"/>
    </location>
</feature>
<name>A0ABV3DQN5_9ACTN</name>
<dbReference type="InterPro" id="IPR012393">
    <property type="entry name" value="Tricorn_protease"/>
</dbReference>
<dbReference type="Pfam" id="PF03572">
    <property type="entry name" value="Peptidase_S41"/>
    <property type="match status" value="1"/>
</dbReference>